<evidence type="ECO:0000259" key="5">
    <source>
        <dbReference type="Pfam" id="PF24519"/>
    </source>
</evidence>
<name>A0A067QKR0_9AGAM</name>
<evidence type="ECO:0000313" key="8">
    <source>
        <dbReference type="Proteomes" id="UP000027265"/>
    </source>
</evidence>
<reference evidence="8" key="1">
    <citation type="journal article" date="2014" name="Proc. Natl. Acad. Sci. U.S.A.">
        <title>Extensive sampling of basidiomycete genomes demonstrates inadequacy of the white-rot/brown-rot paradigm for wood decay fungi.</title>
        <authorList>
            <person name="Riley R."/>
            <person name="Salamov A.A."/>
            <person name="Brown D.W."/>
            <person name="Nagy L.G."/>
            <person name="Floudas D."/>
            <person name="Held B.W."/>
            <person name="Levasseur A."/>
            <person name="Lombard V."/>
            <person name="Morin E."/>
            <person name="Otillar R."/>
            <person name="Lindquist E.A."/>
            <person name="Sun H."/>
            <person name="LaButti K.M."/>
            <person name="Schmutz J."/>
            <person name="Jabbour D."/>
            <person name="Luo H."/>
            <person name="Baker S.E."/>
            <person name="Pisabarro A.G."/>
            <person name="Walton J.D."/>
            <person name="Blanchette R.A."/>
            <person name="Henrissat B."/>
            <person name="Martin F."/>
            <person name="Cullen D."/>
            <person name="Hibbett D.S."/>
            <person name="Grigoriev I.V."/>
        </authorList>
    </citation>
    <scope>NUCLEOTIDE SEQUENCE [LARGE SCALE GENOMIC DNA]</scope>
    <source>
        <strain evidence="8">MUCL 33604</strain>
    </source>
</reference>
<feature type="domain" description="Nucleoporin POM152 Ig-like" evidence="4">
    <location>
        <begin position="828"/>
        <end position="913"/>
    </location>
</feature>
<dbReference type="Pfam" id="PF24312">
    <property type="entry name" value="Ig-like_POM152"/>
    <property type="match status" value="2"/>
</dbReference>
<dbReference type="InterPro" id="IPR056540">
    <property type="entry name" value="TMD_POM152"/>
</dbReference>
<proteinExistence type="predicted"/>
<protein>
    <recommendedName>
        <fullName evidence="9">Ig-like domain-containing protein</fullName>
    </recommendedName>
</protein>
<dbReference type="FunCoup" id="A0A067QKR0">
    <property type="interactions" value="73"/>
</dbReference>
<dbReference type="EMBL" id="KL197710">
    <property type="protein sequence ID" value="KDQ63216.1"/>
    <property type="molecule type" value="Genomic_DNA"/>
</dbReference>
<keyword evidence="8" id="KW-1185">Reference proteome</keyword>
<dbReference type="HOGENOM" id="CLU_002415_0_0_1"/>
<evidence type="ECO:0000259" key="2">
    <source>
        <dbReference type="Pfam" id="PF23664"/>
    </source>
</evidence>
<dbReference type="InterPro" id="IPR056544">
    <property type="entry name" value="Ig_POM152"/>
</dbReference>
<feature type="domain" description="Nucleoporin POM152 N-terminal transmembrane" evidence="3">
    <location>
        <begin position="22"/>
        <end position="109"/>
    </location>
</feature>
<dbReference type="InterPro" id="IPR037701">
    <property type="entry name" value="Pom152"/>
</dbReference>
<evidence type="ECO:0000256" key="1">
    <source>
        <dbReference type="SAM" id="MobiDB-lite"/>
    </source>
</evidence>
<dbReference type="Pfam" id="PF24097">
    <property type="entry name" value="TMD_POM152"/>
    <property type="match status" value="1"/>
</dbReference>
<sequence length="1351" mass="149597">MSGAKPPPPPTPQPFIPEKYLDIPSQRLYYLSLGLLCQAIKLFDFVQYLFTSDEAASFSYSAKWLSVDLAYLAILSRLRIPRLNYSKAVVILQIASFWFMDGILFGGISLNLAGVRTRSILPSSLLASEGRQDVVATPSPFYFSDLITMISLGLISSTADYDAHLLGQHTVRMSPISTAHLNPDGQTYCLSTPGTSVLIPILLNNTSPSSVQYSLTPLGYTDDVDGDREKGKGGGRGKVEFLELSGKELRAIENARLEELKLTRAYPGAKHEVDDEDYDEYDHEDQDSTSGSALQKTQSLIHIKLSKPGTLRLLHVYDSSNVEARIPYPSDVTVVPCPRAEFVEDPVVQGDNVRCAGDHQDLNFEINIFGVPPMSLKWYKEINGKREYFMVEGIEGNHEEHHPNPDDNADMAESGHQWKRRGGKNVPQELKVPLSVTLDALGSHAYVLETVTDGVGNVIRAGTLPSSNLNNVLRKAGVIAGSGSLSDVDATTTSVVNSRTTRSLTVLRRPTVSFRDCGPGKPAKLLIGSEAPLLISTKDADSLDAPWDVSIKYQPPLDVDEATKNKRYRPWTRSLETQKDKKDLTLRANAPGEYTIMGVKGKYCDGDVLNPETCKVIEMPLPRADIEWKRIHECSGDTGVSASLVIHGTPPFQVYYRTQRDNEPARELVKTFQTSRGEITLQPERSGHYVYTFLQLSDANYKKVDLKGPSIDQIVHPLASADFAQTGTAGRGKKMISSCSGSTVPVDVEFRGNGPWNLEVQIVSPTTSEFIKFPEIVTTRKTLEIPIPKAIDKEGGSFEIDLVSVEDNSGCKRSITVPGISVNVRRVKPTAKFYGKDGKRNITVLEHEPAKLPLRLTGDGPWRIRYGLVGDPESTQRVTVTNPNDQLSVTTKGVYEILQVSDSQCPGSVIADEATYRVDWIPRPHAQLTLDIQATFESYNGSYILPPICEGTDDHADLELTGTFQSSLCRPPFQIMYNVARDNDAGGMKLLDQPTFSSIQHRTRFQLHTADAGRMYYEVKQIGDAAYPLAKHKNSIIPRSERLLFEQEVMMRPSAQFRNRNRITFCLGDTLVPRDPMSSDGLIMLEGKPPFQLRLSVKNLAASEVHTEAIEVPGRSWKMELPSYTFKSIGPHLVTIESVQDSSHCTQAIPDPLSRSIWVDVAETAAIIPFDRRDYFCLGETSRFSLEGTPPWTIGYRVHSKSYSQEAKVSPFSIVQQQPGEFVVTSIAHQNQMCKTAVTDLRYAVHSLPSAQVGHGKRVFQDIHEGDQAEIVFTLVGEPPFTFTYQRAEPSTRKGGKPGRVLETHTVSGVTTNEYSIYSALEGTWTVTFISDRYCRYPPAQADAGSEKATR</sequence>
<dbReference type="InterPro" id="IPR056541">
    <property type="entry name" value="Ig-like_POM152"/>
</dbReference>
<organism evidence="7 8">
    <name type="scientific">Jaapia argillacea MUCL 33604</name>
    <dbReference type="NCBI Taxonomy" id="933084"/>
    <lineage>
        <taxon>Eukaryota</taxon>
        <taxon>Fungi</taxon>
        <taxon>Dikarya</taxon>
        <taxon>Basidiomycota</taxon>
        <taxon>Agaricomycotina</taxon>
        <taxon>Agaricomycetes</taxon>
        <taxon>Agaricomycetidae</taxon>
        <taxon>Jaapiales</taxon>
        <taxon>Jaapiaceae</taxon>
        <taxon>Jaapia</taxon>
    </lineage>
</organism>
<accession>A0A067QKR0</accession>
<gene>
    <name evidence="7" type="ORF">JAAARDRAFT_119663</name>
</gene>
<dbReference type="Pfam" id="PF24527">
    <property type="entry name" value="Ig-like_Pom152_9"/>
    <property type="match status" value="1"/>
</dbReference>
<feature type="compositionally biased region" description="Acidic residues" evidence="1">
    <location>
        <begin position="274"/>
        <end position="287"/>
    </location>
</feature>
<evidence type="ECO:0000259" key="4">
    <source>
        <dbReference type="Pfam" id="PF24312"/>
    </source>
</evidence>
<dbReference type="GO" id="GO:0070762">
    <property type="term" value="C:nuclear pore transmembrane ring"/>
    <property type="evidence" value="ECO:0007669"/>
    <property type="project" value="TreeGrafter"/>
</dbReference>
<dbReference type="GO" id="GO:0006999">
    <property type="term" value="P:nuclear pore organization"/>
    <property type="evidence" value="ECO:0007669"/>
    <property type="project" value="TreeGrafter"/>
</dbReference>
<dbReference type="Pfam" id="PF24519">
    <property type="entry name" value="Ig-like_Pom152_1"/>
    <property type="match status" value="1"/>
</dbReference>
<evidence type="ECO:0008006" key="9">
    <source>
        <dbReference type="Google" id="ProtNLM"/>
    </source>
</evidence>
<dbReference type="OrthoDB" id="5529162at2759"/>
<dbReference type="InterPro" id="IPR056542">
    <property type="entry name" value="Ig-like_POM152_1st"/>
</dbReference>
<feature type="domain" description="Nucleoporin POM152 immunoglobulin-like" evidence="2">
    <location>
        <begin position="619"/>
        <end position="721"/>
    </location>
</feature>
<feature type="domain" description="Nucleoporin POM152 first Ig-like" evidence="5">
    <location>
        <begin position="178"/>
        <end position="334"/>
    </location>
</feature>
<dbReference type="Proteomes" id="UP000027265">
    <property type="component" value="Unassembled WGS sequence"/>
</dbReference>
<dbReference type="GO" id="GO:0006606">
    <property type="term" value="P:protein import into nucleus"/>
    <property type="evidence" value="ECO:0007669"/>
    <property type="project" value="TreeGrafter"/>
</dbReference>
<feature type="domain" description="Nucleoporin POM152 ninth Ig-like" evidence="6">
    <location>
        <begin position="1166"/>
        <end position="1237"/>
    </location>
</feature>
<dbReference type="GO" id="GO:0017056">
    <property type="term" value="F:structural constituent of nuclear pore"/>
    <property type="evidence" value="ECO:0007669"/>
    <property type="project" value="InterPro"/>
</dbReference>
<dbReference type="InParanoid" id="A0A067QKR0"/>
<evidence type="ECO:0000313" key="7">
    <source>
        <dbReference type="EMBL" id="KDQ63216.1"/>
    </source>
</evidence>
<evidence type="ECO:0000259" key="6">
    <source>
        <dbReference type="Pfam" id="PF24527"/>
    </source>
</evidence>
<feature type="region of interest" description="Disordered" evidence="1">
    <location>
        <begin position="271"/>
        <end position="294"/>
    </location>
</feature>
<feature type="domain" description="Nucleoporin POM152 Ig-like" evidence="4">
    <location>
        <begin position="509"/>
        <end position="614"/>
    </location>
</feature>
<dbReference type="InterPro" id="IPR056543">
    <property type="entry name" value="Ig-like_POM152_9th"/>
</dbReference>
<dbReference type="Pfam" id="PF23664">
    <property type="entry name" value="Ig_Pom152"/>
    <property type="match status" value="1"/>
</dbReference>
<feature type="region of interest" description="Disordered" evidence="1">
    <location>
        <begin position="397"/>
        <end position="426"/>
    </location>
</feature>
<dbReference type="PANTHER" id="PTHR28206">
    <property type="entry name" value="NUCLEOPORIN POM152"/>
    <property type="match status" value="1"/>
</dbReference>
<evidence type="ECO:0000259" key="3">
    <source>
        <dbReference type="Pfam" id="PF24097"/>
    </source>
</evidence>
<dbReference type="STRING" id="933084.A0A067QKR0"/>
<dbReference type="PANTHER" id="PTHR28206:SF1">
    <property type="entry name" value="NUCLEOPORIN POM152"/>
    <property type="match status" value="1"/>
</dbReference>